<name>A0A1H8Q1D1_9GAMM</name>
<dbReference type="Pfam" id="PF00501">
    <property type="entry name" value="AMP-binding"/>
    <property type="match status" value="1"/>
</dbReference>
<dbReference type="EMBL" id="FOEG01000001">
    <property type="protein sequence ID" value="SEO48010.1"/>
    <property type="molecule type" value="Genomic_DNA"/>
</dbReference>
<dbReference type="InterPro" id="IPR050237">
    <property type="entry name" value="ATP-dep_AMP-bd_enzyme"/>
</dbReference>
<sequence length="542" mass="58598">MNVATILERQAETRPDAHAIIDRRYGLWRHADFGALARRAAGIAARLEQQGLRRGDPVLVLQPMSAELYAVLVALFRLGLVAVIIDPGAGREHLQRCCQLHPPRAMIASPRAHALRLLMPELRRIPLKFTTSGWIPGARHLRPDRTRTPPPVAQLPSDAPALLTFTSGSTGMPKATVRTHGQLLAQHDALTTALALQPGDRDLSTLPIFVLANLGSGVTSIIPPFPLQQPGRVRGEAIRRVIESHRATRASASPAFFERLAEHCEQRGTTVPRLRQIHAGGAPVFPDLLARLAAIMPQGRVTAVYGSTEAEPIADVAFDAVTPREKRAMATGSGLLAGQPVPAIRIAILPEQDTAQPGPFTAETFRDACLPPGRAGEIVVTGPHVLPGYLNGVGDRETKFEVDGVRWHRTGDSGYLDHAGQLWLLGRSGARLDTGDATLYPFAVECAARQVPGVAACALTTVDGQHVLAVEARPGKRPDERALQRQLAWAGVKRVVTVPRIPMDRRHNAKVDYTRLPGEVRDAMQARDQLTPRSISTSAPGQ</sequence>
<evidence type="ECO:0000313" key="3">
    <source>
        <dbReference type="Proteomes" id="UP000199657"/>
    </source>
</evidence>
<organism evidence="2 3">
    <name type="scientific">Aquisalimonas asiatica</name>
    <dbReference type="NCBI Taxonomy" id="406100"/>
    <lineage>
        <taxon>Bacteria</taxon>
        <taxon>Pseudomonadati</taxon>
        <taxon>Pseudomonadota</taxon>
        <taxon>Gammaproteobacteria</taxon>
        <taxon>Chromatiales</taxon>
        <taxon>Ectothiorhodospiraceae</taxon>
        <taxon>Aquisalimonas</taxon>
    </lineage>
</organism>
<dbReference type="Proteomes" id="UP000199657">
    <property type="component" value="Unassembled WGS sequence"/>
</dbReference>
<keyword evidence="3" id="KW-1185">Reference proteome</keyword>
<dbReference type="Gene3D" id="3.40.50.12780">
    <property type="entry name" value="N-terminal domain of ligase-like"/>
    <property type="match status" value="1"/>
</dbReference>
<proteinExistence type="predicted"/>
<dbReference type="InterPro" id="IPR042099">
    <property type="entry name" value="ANL_N_sf"/>
</dbReference>
<dbReference type="RefSeq" id="WP_091639298.1">
    <property type="nucleotide sequence ID" value="NZ_FOEG01000001.1"/>
</dbReference>
<dbReference type="InterPro" id="IPR020845">
    <property type="entry name" value="AMP-binding_CS"/>
</dbReference>
<dbReference type="OrthoDB" id="9803968at2"/>
<keyword evidence="2" id="KW-0436">Ligase</keyword>
<dbReference type="PANTHER" id="PTHR43767:SF1">
    <property type="entry name" value="NONRIBOSOMAL PEPTIDE SYNTHASE PES1 (EUROFUNG)-RELATED"/>
    <property type="match status" value="1"/>
</dbReference>
<evidence type="ECO:0000259" key="1">
    <source>
        <dbReference type="Pfam" id="PF00501"/>
    </source>
</evidence>
<dbReference type="STRING" id="406100.SAMN04488052_101288"/>
<dbReference type="PANTHER" id="PTHR43767">
    <property type="entry name" value="LONG-CHAIN-FATTY-ACID--COA LIGASE"/>
    <property type="match status" value="1"/>
</dbReference>
<protein>
    <submittedName>
        <fullName evidence="2">Acyl-CoA synthetase (AMP-forming)/AMP-acid ligase II</fullName>
    </submittedName>
</protein>
<feature type="domain" description="AMP-dependent synthetase/ligase" evidence="1">
    <location>
        <begin position="7"/>
        <end position="390"/>
    </location>
</feature>
<gene>
    <name evidence="2" type="ORF">SAMN04488052_101288</name>
</gene>
<dbReference type="SUPFAM" id="SSF56801">
    <property type="entry name" value="Acetyl-CoA synthetase-like"/>
    <property type="match status" value="1"/>
</dbReference>
<dbReference type="InterPro" id="IPR000873">
    <property type="entry name" value="AMP-dep_synth/lig_dom"/>
</dbReference>
<dbReference type="AlphaFoldDB" id="A0A1H8Q1D1"/>
<accession>A0A1H8Q1D1</accession>
<dbReference type="GO" id="GO:0016874">
    <property type="term" value="F:ligase activity"/>
    <property type="evidence" value="ECO:0007669"/>
    <property type="project" value="UniProtKB-KW"/>
</dbReference>
<evidence type="ECO:0000313" key="2">
    <source>
        <dbReference type="EMBL" id="SEO48010.1"/>
    </source>
</evidence>
<dbReference type="PROSITE" id="PS00455">
    <property type="entry name" value="AMP_BINDING"/>
    <property type="match status" value="1"/>
</dbReference>
<reference evidence="2 3" key="1">
    <citation type="submission" date="2016-10" db="EMBL/GenBank/DDBJ databases">
        <authorList>
            <person name="de Groot N.N."/>
        </authorList>
    </citation>
    <scope>NUCLEOTIDE SEQUENCE [LARGE SCALE GENOMIC DNA]</scope>
    <source>
        <strain evidence="2 3">CGMCC 1.6291</strain>
    </source>
</reference>